<dbReference type="PANTHER" id="PTHR23514:SF13">
    <property type="entry name" value="INNER MEMBRANE PROTEIN YBJJ"/>
    <property type="match status" value="1"/>
</dbReference>
<feature type="transmembrane region" description="Helical" evidence="5">
    <location>
        <begin position="326"/>
        <end position="348"/>
    </location>
</feature>
<feature type="transmembrane region" description="Helical" evidence="5">
    <location>
        <begin position="293"/>
        <end position="314"/>
    </location>
</feature>
<dbReference type="InterPro" id="IPR011701">
    <property type="entry name" value="MFS"/>
</dbReference>
<dbReference type="InterPro" id="IPR020846">
    <property type="entry name" value="MFS_dom"/>
</dbReference>
<evidence type="ECO:0000256" key="4">
    <source>
        <dbReference type="ARBA" id="ARBA00023136"/>
    </source>
</evidence>
<keyword evidence="8" id="KW-1185">Reference proteome</keyword>
<dbReference type="EMBL" id="FNOV01000002">
    <property type="protein sequence ID" value="SDX65056.1"/>
    <property type="molecule type" value="Genomic_DNA"/>
</dbReference>
<dbReference type="PANTHER" id="PTHR23514">
    <property type="entry name" value="BYPASS OF STOP CODON PROTEIN 6"/>
    <property type="match status" value="1"/>
</dbReference>
<evidence type="ECO:0000256" key="2">
    <source>
        <dbReference type="ARBA" id="ARBA00022692"/>
    </source>
</evidence>
<feature type="transmembrane region" description="Helical" evidence="5">
    <location>
        <begin position="237"/>
        <end position="257"/>
    </location>
</feature>
<keyword evidence="2 5" id="KW-0812">Transmembrane</keyword>
<feature type="domain" description="Major facilitator superfamily (MFS) profile" evidence="6">
    <location>
        <begin position="1"/>
        <end position="376"/>
    </location>
</feature>
<dbReference type="STRING" id="651662.SAMN04488069_102338"/>
<feature type="transmembrane region" description="Helical" evidence="5">
    <location>
        <begin position="7"/>
        <end position="27"/>
    </location>
</feature>
<feature type="transmembrane region" description="Helical" evidence="5">
    <location>
        <begin position="354"/>
        <end position="372"/>
    </location>
</feature>
<dbReference type="Gene3D" id="1.20.1250.20">
    <property type="entry name" value="MFS general substrate transporter like domains"/>
    <property type="match status" value="2"/>
</dbReference>
<organism evidence="7 8">
    <name type="scientific">Hymenobacter psychrophilus</name>
    <dbReference type="NCBI Taxonomy" id="651662"/>
    <lineage>
        <taxon>Bacteria</taxon>
        <taxon>Pseudomonadati</taxon>
        <taxon>Bacteroidota</taxon>
        <taxon>Cytophagia</taxon>
        <taxon>Cytophagales</taxon>
        <taxon>Hymenobacteraceae</taxon>
        <taxon>Hymenobacter</taxon>
    </lineage>
</organism>
<reference evidence="8" key="1">
    <citation type="submission" date="2016-10" db="EMBL/GenBank/DDBJ databases">
        <authorList>
            <person name="Varghese N."/>
            <person name="Submissions S."/>
        </authorList>
    </citation>
    <scope>NUCLEOTIDE SEQUENCE [LARGE SCALE GENOMIC DNA]</scope>
    <source>
        <strain evidence="8">CGMCC 1.8975</strain>
    </source>
</reference>
<dbReference type="Pfam" id="PF07690">
    <property type="entry name" value="MFS_1"/>
    <property type="match status" value="1"/>
</dbReference>
<dbReference type="Proteomes" id="UP000199249">
    <property type="component" value="Unassembled WGS sequence"/>
</dbReference>
<gene>
    <name evidence="7" type="ORF">SAMN04488069_102338</name>
</gene>
<comment type="subcellular location">
    <subcellularLocation>
        <location evidence="1">Membrane</location>
        <topology evidence="1">Multi-pass membrane protein</topology>
    </subcellularLocation>
</comment>
<keyword evidence="4 5" id="KW-0472">Membrane</keyword>
<dbReference type="GO" id="GO:0022857">
    <property type="term" value="F:transmembrane transporter activity"/>
    <property type="evidence" value="ECO:0007669"/>
    <property type="project" value="InterPro"/>
</dbReference>
<dbReference type="SUPFAM" id="SSF103473">
    <property type="entry name" value="MFS general substrate transporter"/>
    <property type="match status" value="1"/>
</dbReference>
<dbReference type="PROSITE" id="PS50850">
    <property type="entry name" value="MFS"/>
    <property type="match status" value="1"/>
</dbReference>
<name>A0A1H3DF85_9BACT</name>
<evidence type="ECO:0000259" key="6">
    <source>
        <dbReference type="PROSITE" id="PS50850"/>
    </source>
</evidence>
<evidence type="ECO:0000256" key="5">
    <source>
        <dbReference type="SAM" id="Phobius"/>
    </source>
</evidence>
<keyword evidence="3 5" id="KW-1133">Transmembrane helix</keyword>
<accession>A0A1H3DF85</accession>
<evidence type="ECO:0000256" key="3">
    <source>
        <dbReference type="ARBA" id="ARBA00022989"/>
    </source>
</evidence>
<evidence type="ECO:0000256" key="1">
    <source>
        <dbReference type="ARBA" id="ARBA00004141"/>
    </source>
</evidence>
<dbReference type="GO" id="GO:0016020">
    <property type="term" value="C:membrane"/>
    <property type="evidence" value="ECO:0007669"/>
    <property type="project" value="UniProtKB-SubCell"/>
</dbReference>
<feature type="transmembrane region" description="Helical" evidence="5">
    <location>
        <begin position="47"/>
        <end position="67"/>
    </location>
</feature>
<feature type="transmembrane region" description="Helical" evidence="5">
    <location>
        <begin position="203"/>
        <end position="225"/>
    </location>
</feature>
<dbReference type="AlphaFoldDB" id="A0A1H3DF85"/>
<feature type="transmembrane region" description="Helical" evidence="5">
    <location>
        <begin position="161"/>
        <end position="183"/>
    </location>
</feature>
<sequence>MTHTPQTYRWAVAASFAVQGLCFATWASRIPAVQHRLGLSPAELGGVLLALPVGSLGTLPLAGWLVSRFGSRRVVLLGMLLYGLGLPLLGLAATVPQLLAALVLFGMAGELGNIGVNTQAVGVEALYGRSIMATFHGLWSLAGFAGAGLAGLLIGQHIGPLYHFVGVAVLVLPTVLLLAPRLLPADAPRPPGAPLLALPDRSLLLLGVLAFCSLLCEGTMFDWSGVYFRQVVRAPEAWVGLGFAAFMALMATGRFVADWFIDRYGRHRTLVLSGLLEATGLLLAVAFPTLGVATLGFMLVGLGTAAVVPLVYGAAGRSTTMPAGMALAAVTTVGFLGFLLGPPLIGFVAGLSSLRVSFALIAAMGLAVAALGRRVK</sequence>
<dbReference type="InterPro" id="IPR051788">
    <property type="entry name" value="MFS_Transporter"/>
</dbReference>
<evidence type="ECO:0000313" key="8">
    <source>
        <dbReference type="Proteomes" id="UP000199249"/>
    </source>
</evidence>
<proteinExistence type="predicted"/>
<dbReference type="InterPro" id="IPR036259">
    <property type="entry name" value="MFS_trans_sf"/>
</dbReference>
<feature type="transmembrane region" description="Helical" evidence="5">
    <location>
        <begin position="74"/>
        <end position="92"/>
    </location>
</feature>
<protein>
    <submittedName>
        <fullName evidence="7">Predicted arabinose efflux permease, MFS family</fullName>
    </submittedName>
</protein>
<feature type="transmembrane region" description="Helical" evidence="5">
    <location>
        <begin position="137"/>
        <end position="155"/>
    </location>
</feature>
<dbReference type="CDD" id="cd17393">
    <property type="entry name" value="MFS_MosC_like"/>
    <property type="match status" value="1"/>
</dbReference>
<dbReference type="RefSeq" id="WP_092738184.1">
    <property type="nucleotide sequence ID" value="NZ_FNOV01000002.1"/>
</dbReference>
<dbReference type="OrthoDB" id="9809599at2"/>
<evidence type="ECO:0000313" key="7">
    <source>
        <dbReference type="EMBL" id="SDX65056.1"/>
    </source>
</evidence>